<dbReference type="SUPFAM" id="SSF56112">
    <property type="entry name" value="Protein kinase-like (PK-like)"/>
    <property type="match status" value="1"/>
</dbReference>
<dbReference type="PANTHER" id="PTHR43289:SF34">
    <property type="entry name" value="SERINE_THREONINE-PROTEIN KINASE YBDM-RELATED"/>
    <property type="match status" value="1"/>
</dbReference>
<dbReference type="RefSeq" id="WP_053234503.1">
    <property type="nucleotide sequence ID" value="NZ_CP011125.1"/>
</dbReference>
<name>A0A0F6YIM5_9BACT</name>
<dbReference type="Pfam" id="PF08308">
    <property type="entry name" value="PEGA"/>
    <property type="match status" value="1"/>
</dbReference>
<keyword evidence="2" id="KW-0547">Nucleotide-binding</keyword>
<feature type="region of interest" description="Disordered" evidence="5">
    <location>
        <begin position="612"/>
        <end position="636"/>
    </location>
</feature>
<dbReference type="CDD" id="cd14014">
    <property type="entry name" value="STKc_PknB_like"/>
    <property type="match status" value="1"/>
</dbReference>
<protein>
    <submittedName>
        <fullName evidence="7">Serine/threonine protein kinase</fullName>
    </submittedName>
</protein>
<organism evidence="7 8">
    <name type="scientific">Sandaracinus amylolyticus</name>
    <dbReference type="NCBI Taxonomy" id="927083"/>
    <lineage>
        <taxon>Bacteria</taxon>
        <taxon>Pseudomonadati</taxon>
        <taxon>Myxococcota</taxon>
        <taxon>Polyangia</taxon>
        <taxon>Polyangiales</taxon>
        <taxon>Sandaracinaceae</taxon>
        <taxon>Sandaracinus</taxon>
    </lineage>
</organism>
<dbReference type="Pfam" id="PF00069">
    <property type="entry name" value="Pkinase"/>
    <property type="match status" value="1"/>
</dbReference>
<keyword evidence="3 7" id="KW-0418">Kinase</keyword>
<dbReference type="Gene3D" id="3.30.200.20">
    <property type="entry name" value="Phosphorylase Kinase, domain 1"/>
    <property type="match status" value="1"/>
</dbReference>
<gene>
    <name evidence="7" type="ORF">DB32_004369</name>
</gene>
<dbReference type="OrthoDB" id="9801841at2"/>
<feature type="compositionally biased region" description="Pro residues" evidence="5">
    <location>
        <begin position="445"/>
        <end position="455"/>
    </location>
</feature>
<feature type="compositionally biased region" description="Low complexity" evidence="5">
    <location>
        <begin position="612"/>
        <end position="627"/>
    </location>
</feature>
<evidence type="ECO:0000256" key="5">
    <source>
        <dbReference type="SAM" id="MobiDB-lite"/>
    </source>
</evidence>
<evidence type="ECO:0000313" key="8">
    <source>
        <dbReference type="Proteomes" id="UP000034883"/>
    </source>
</evidence>
<dbReference type="STRING" id="927083.DB32_004369"/>
<dbReference type="GO" id="GO:0004674">
    <property type="term" value="F:protein serine/threonine kinase activity"/>
    <property type="evidence" value="ECO:0007669"/>
    <property type="project" value="UniProtKB-KW"/>
</dbReference>
<sequence>MAGPREELGPYRIVRKIAVGGMAEIYLARQRGIEGLERTVVLKQILEKHEQNEEFVTMFLDEARLMAALSHPNIAQVFDLGKVDDTHYLVMEYVRGPTLHQILGAAQRASLPGLPEKPALGIALRVAEALHYVHERRDDLGRPLGIVHRDLNPANVVVSYDGSVKLIDFGIAKAATKVYETRTGVIKGTYGYIAPEALTGTAPVDRRADVFALGILLYEMLVGKHPFDVSDEPNLLDRILEARYKRPRDVRPSIPGALDRLIARCLAPHPEGRPESVQKLIDELAAHMSERGIVPTQVDLAALARELVPDEEGPLPLRRPTSVKPRPVFPRGEARDGGTRKVSSSVPPPEDEPTRRAMPMLRGEVTPPRALDGTRKVGLPRSSSVPPEPTPHPRIDESISHDAATRPPRRGPSPATISSELDEPTVPAGKRPPIEPEEPTVAVPPREPVLALPPPPFDRAVETTMRLRPAARTIPPLLGAFGLIAAGTLAFLAARVLAGGTPPPEASAVVPPVGPEATPTELTTDDAGSSSARALHVISEPPGAHVVVDGVDVQARTPAVLSADPRLPAVFLHVSLEGYAPQTRQVSTTIGEARFVLTPLAYDAGTTEVDAGTTTTTATRAPAAPMRRGGRRGQLR</sequence>
<dbReference type="GO" id="GO:0005524">
    <property type="term" value="F:ATP binding"/>
    <property type="evidence" value="ECO:0007669"/>
    <property type="project" value="UniProtKB-KW"/>
</dbReference>
<evidence type="ECO:0000256" key="3">
    <source>
        <dbReference type="ARBA" id="ARBA00022777"/>
    </source>
</evidence>
<keyword evidence="1" id="KW-0808">Transferase</keyword>
<proteinExistence type="predicted"/>
<keyword evidence="4" id="KW-0067">ATP-binding</keyword>
<evidence type="ECO:0000256" key="1">
    <source>
        <dbReference type="ARBA" id="ARBA00022679"/>
    </source>
</evidence>
<dbReference type="EMBL" id="CP011125">
    <property type="protein sequence ID" value="AKF07220.1"/>
    <property type="molecule type" value="Genomic_DNA"/>
</dbReference>
<keyword evidence="8" id="KW-1185">Reference proteome</keyword>
<dbReference type="InterPro" id="IPR013229">
    <property type="entry name" value="PEGA"/>
</dbReference>
<reference evidence="7 8" key="1">
    <citation type="submission" date="2015-03" db="EMBL/GenBank/DDBJ databases">
        <title>Genome assembly of Sandaracinus amylolyticus DSM 53668.</title>
        <authorList>
            <person name="Sharma G."/>
            <person name="Subramanian S."/>
        </authorList>
    </citation>
    <scope>NUCLEOTIDE SEQUENCE [LARGE SCALE GENOMIC DNA]</scope>
    <source>
        <strain evidence="7 8">DSM 53668</strain>
    </source>
</reference>
<dbReference type="PROSITE" id="PS50011">
    <property type="entry name" value="PROTEIN_KINASE_DOM"/>
    <property type="match status" value="1"/>
</dbReference>
<feature type="domain" description="Protein kinase" evidence="6">
    <location>
        <begin position="11"/>
        <end position="285"/>
    </location>
</feature>
<evidence type="ECO:0000313" key="7">
    <source>
        <dbReference type="EMBL" id="AKF07220.1"/>
    </source>
</evidence>
<keyword evidence="7" id="KW-0723">Serine/threonine-protein kinase</keyword>
<feature type="compositionally biased region" description="Basic and acidic residues" evidence="5">
    <location>
        <begin position="391"/>
        <end position="404"/>
    </location>
</feature>
<dbReference type="KEGG" id="samy:DB32_004369"/>
<evidence type="ECO:0000256" key="2">
    <source>
        <dbReference type="ARBA" id="ARBA00022741"/>
    </source>
</evidence>
<dbReference type="InterPro" id="IPR011009">
    <property type="entry name" value="Kinase-like_dom_sf"/>
</dbReference>
<dbReference type="Proteomes" id="UP000034883">
    <property type="component" value="Chromosome"/>
</dbReference>
<evidence type="ECO:0000259" key="6">
    <source>
        <dbReference type="PROSITE" id="PS50011"/>
    </source>
</evidence>
<dbReference type="Gene3D" id="1.10.510.10">
    <property type="entry name" value="Transferase(Phosphotransferase) domain 1"/>
    <property type="match status" value="1"/>
</dbReference>
<accession>A0A0F6YIM5</accession>
<dbReference type="InterPro" id="IPR000719">
    <property type="entry name" value="Prot_kinase_dom"/>
</dbReference>
<evidence type="ECO:0000256" key="4">
    <source>
        <dbReference type="ARBA" id="ARBA00022840"/>
    </source>
</evidence>
<dbReference type="PANTHER" id="PTHR43289">
    <property type="entry name" value="MITOGEN-ACTIVATED PROTEIN KINASE KINASE KINASE 20-RELATED"/>
    <property type="match status" value="1"/>
</dbReference>
<dbReference type="AlphaFoldDB" id="A0A0F6YIM5"/>
<feature type="region of interest" description="Disordered" evidence="5">
    <location>
        <begin position="311"/>
        <end position="455"/>
    </location>
</feature>